<evidence type="ECO:0000313" key="2">
    <source>
        <dbReference type="EMBL" id="AJC71153.1"/>
    </source>
</evidence>
<accession>A0A0X1KIS2</accession>
<dbReference type="Gene3D" id="3.40.50.1010">
    <property type="entry name" value="5'-nuclease"/>
    <property type="match status" value="1"/>
</dbReference>
<dbReference type="EMBL" id="CP007140">
    <property type="protein sequence ID" value="AJC71153.1"/>
    <property type="molecule type" value="Genomic_DNA"/>
</dbReference>
<dbReference type="STRING" id="1432656.X802_02400"/>
<dbReference type="Pfam" id="PF01850">
    <property type="entry name" value="PIN"/>
    <property type="match status" value="1"/>
</dbReference>
<dbReference type="InterPro" id="IPR029060">
    <property type="entry name" value="PIN-like_dom_sf"/>
</dbReference>
<organism evidence="2 3">
    <name type="scientific">Thermococcus guaymasensis DSM 11113</name>
    <dbReference type="NCBI Taxonomy" id="1432656"/>
    <lineage>
        <taxon>Archaea</taxon>
        <taxon>Methanobacteriati</taxon>
        <taxon>Methanobacteriota</taxon>
        <taxon>Thermococci</taxon>
        <taxon>Thermococcales</taxon>
        <taxon>Thermococcaceae</taxon>
        <taxon>Thermococcus</taxon>
    </lineage>
</organism>
<dbReference type="RefSeq" id="WP_062370660.1">
    <property type="nucleotide sequence ID" value="NZ_CP007140.1"/>
</dbReference>
<dbReference type="OrthoDB" id="194754at2157"/>
<evidence type="ECO:0000259" key="1">
    <source>
        <dbReference type="Pfam" id="PF01850"/>
    </source>
</evidence>
<evidence type="ECO:0000313" key="3">
    <source>
        <dbReference type="Proteomes" id="UP000062043"/>
    </source>
</evidence>
<name>A0A0X1KIS2_9EURY</name>
<sequence>MLYADTDFFLALLKPNDWLKENAKRLYEKYKGQIKTSEATFLELLILSKKFGLDPVRLLSAVMAIIEEENEDYLRAAYYMKEHDLNPFDAVHAAKCGGTIISSDKAFDRLGIRRIKLEKPEEE</sequence>
<reference evidence="2 3" key="1">
    <citation type="submission" date="2014-01" db="EMBL/GenBank/DDBJ databases">
        <title>Genome sequencing of Thermococcus guaymasensis.</title>
        <authorList>
            <person name="Zhang X."/>
            <person name="Alvare G."/>
            <person name="Fristensky B."/>
            <person name="Chen L."/>
            <person name="Suen T."/>
            <person name="Chen Q."/>
            <person name="Ma K."/>
        </authorList>
    </citation>
    <scope>NUCLEOTIDE SEQUENCE [LARGE SCALE GENOMIC DNA]</scope>
    <source>
        <strain evidence="2 3">DSM 11113</strain>
    </source>
</reference>
<feature type="domain" description="PIN" evidence="1">
    <location>
        <begin position="3"/>
        <end position="111"/>
    </location>
</feature>
<dbReference type="Proteomes" id="UP000062043">
    <property type="component" value="Chromosome"/>
</dbReference>
<gene>
    <name evidence="2" type="ORF">X802_02400</name>
</gene>
<dbReference type="InterPro" id="IPR002716">
    <property type="entry name" value="PIN_dom"/>
</dbReference>
<dbReference type="KEGG" id="tgy:X802_02400"/>
<dbReference type="SUPFAM" id="SSF88723">
    <property type="entry name" value="PIN domain-like"/>
    <property type="match status" value="1"/>
</dbReference>
<proteinExistence type="predicted"/>
<dbReference type="AlphaFoldDB" id="A0A0X1KIS2"/>
<dbReference type="GeneID" id="27134506"/>
<dbReference type="PATRIC" id="fig|1432656.3.peg.469"/>
<protein>
    <submittedName>
        <fullName evidence="2">Pilus biogenesis protein</fullName>
    </submittedName>
</protein>
<keyword evidence="3" id="KW-1185">Reference proteome</keyword>